<dbReference type="EMBL" id="CM029044">
    <property type="protein sequence ID" value="KAG2607889.1"/>
    <property type="molecule type" value="Genomic_DNA"/>
</dbReference>
<reference evidence="1" key="1">
    <citation type="submission" date="2020-05" db="EMBL/GenBank/DDBJ databases">
        <title>WGS assembly of Panicum virgatum.</title>
        <authorList>
            <person name="Lovell J.T."/>
            <person name="Jenkins J."/>
            <person name="Shu S."/>
            <person name="Juenger T.E."/>
            <person name="Schmutz J."/>
        </authorList>
    </citation>
    <scope>NUCLEOTIDE SEQUENCE</scope>
    <source>
        <strain evidence="1">AP13</strain>
    </source>
</reference>
<keyword evidence="2" id="KW-1185">Reference proteome</keyword>
<accession>A0A8T0TIR0</accession>
<sequence>MHGSSPHDGKGYEDDVPTQLVVLPQQLPRLMDLHSKEVIELQFLFRNQASTIQEAARNYLNGNRLPGVPDMQALNSLCNDYIAKAAALADRLQLHDAEEEGGEAWSSVRRAQGCAAPAPRLIPVADVFQRILTDLPPSVGDVDAALQHMRLFNISDNDATIERPP</sequence>
<gene>
    <name evidence="1" type="ORF">PVAP13_4NG298730</name>
</gene>
<comment type="caution">
    <text evidence="1">The sequence shown here is derived from an EMBL/GenBank/DDBJ whole genome shotgun (WGS) entry which is preliminary data.</text>
</comment>
<proteinExistence type="predicted"/>
<evidence type="ECO:0000313" key="1">
    <source>
        <dbReference type="EMBL" id="KAG2607889.1"/>
    </source>
</evidence>
<name>A0A8T0TIR0_PANVG</name>
<protein>
    <submittedName>
        <fullName evidence="1">Uncharacterized protein</fullName>
    </submittedName>
</protein>
<evidence type="ECO:0000313" key="2">
    <source>
        <dbReference type="Proteomes" id="UP000823388"/>
    </source>
</evidence>
<dbReference type="Proteomes" id="UP000823388">
    <property type="component" value="Chromosome 4N"/>
</dbReference>
<dbReference type="AlphaFoldDB" id="A0A8T0TIR0"/>
<organism evidence="1 2">
    <name type="scientific">Panicum virgatum</name>
    <name type="common">Blackwell switchgrass</name>
    <dbReference type="NCBI Taxonomy" id="38727"/>
    <lineage>
        <taxon>Eukaryota</taxon>
        <taxon>Viridiplantae</taxon>
        <taxon>Streptophyta</taxon>
        <taxon>Embryophyta</taxon>
        <taxon>Tracheophyta</taxon>
        <taxon>Spermatophyta</taxon>
        <taxon>Magnoliopsida</taxon>
        <taxon>Liliopsida</taxon>
        <taxon>Poales</taxon>
        <taxon>Poaceae</taxon>
        <taxon>PACMAD clade</taxon>
        <taxon>Panicoideae</taxon>
        <taxon>Panicodae</taxon>
        <taxon>Paniceae</taxon>
        <taxon>Panicinae</taxon>
        <taxon>Panicum</taxon>
        <taxon>Panicum sect. Hiantes</taxon>
    </lineage>
</organism>